<evidence type="ECO:0000313" key="2">
    <source>
        <dbReference type="EMBL" id="MDC2745141.1"/>
    </source>
</evidence>
<comment type="caution">
    <text evidence="2">The sequence shown here is derived from an EMBL/GenBank/DDBJ whole genome shotgun (WGS) entry which is preliminary data.</text>
</comment>
<evidence type="ECO:0008006" key="4">
    <source>
        <dbReference type="Google" id="ProtNLM"/>
    </source>
</evidence>
<dbReference type="EMBL" id="JAQNZF010000047">
    <property type="protein sequence ID" value="MDC2745141.1"/>
    <property type="molecule type" value="Genomic_DNA"/>
</dbReference>
<dbReference type="PROSITE" id="PS51257">
    <property type="entry name" value="PROKAR_LIPOPROTEIN"/>
    <property type="match status" value="1"/>
</dbReference>
<evidence type="ECO:0000313" key="3">
    <source>
        <dbReference type="Proteomes" id="UP001219389"/>
    </source>
</evidence>
<dbReference type="AlphaFoldDB" id="A0AAW6HM71"/>
<feature type="signal peptide" evidence="1">
    <location>
        <begin position="1"/>
        <end position="21"/>
    </location>
</feature>
<proteinExistence type="predicted"/>
<dbReference type="RefSeq" id="WP_225483723.1">
    <property type="nucleotide sequence ID" value="NZ_CAXTIO010000019.1"/>
</dbReference>
<reference evidence="2" key="1">
    <citation type="submission" date="2022-10" db="EMBL/GenBank/DDBJ databases">
        <title>Human gut microbiome strain richness.</title>
        <authorList>
            <person name="Chen-Liaw A."/>
        </authorList>
    </citation>
    <scope>NUCLEOTIDE SEQUENCE</scope>
    <source>
        <strain evidence="2">BSD2780120875st1_E1_BSD2780120875_150330</strain>
    </source>
</reference>
<keyword evidence="1" id="KW-0732">Signal</keyword>
<dbReference type="Proteomes" id="UP001219389">
    <property type="component" value="Unassembled WGS sequence"/>
</dbReference>
<feature type="chain" id="PRO_5043678152" description="DUF4595 domain-containing protein" evidence="1">
    <location>
        <begin position="22"/>
        <end position="355"/>
    </location>
</feature>
<sequence>MKIFRLIGMLLIGSSTLFSCSNNEDELPPKEQTNQETYTISFNLGGEFISTSETPLSRTEVAPKKIYGINVYYKKDGNTWYDNYAYGLFDNIQDMTISLISGYRYKFECTMIQNDNDIIYHDKNGYYGRPFMSGDNYNGDYNANTVTQLTNKFHVSTTTYRYLDYIKYGTTDVCTESSFVRSNYPKTDRFYGELTDYIPTKDGVANIDLKRTAFGLKFIVTPPVDGKLYISSITTNDNSYHSINSNVEVSADDNILESSSMYTFYEVYECWQAENYTKDFTIRLKWKRANGATQTFEEVITVKRNVMTTVNVNVNGGTTDSSLGVKEDDTPMGNENVDMNFNGGDLNDNEVNPNV</sequence>
<accession>A0AAW6HM71</accession>
<gene>
    <name evidence="2" type="ORF">PO382_23355</name>
</gene>
<organism evidence="2 3">
    <name type="scientific">Bacteroides ovatus</name>
    <dbReference type="NCBI Taxonomy" id="28116"/>
    <lineage>
        <taxon>Bacteria</taxon>
        <taxon>Pseudomonadati</taxon>
        <taxon>Bacteroidota</taxon>
        <taxon>Bacteroidia</taxon>
        <taxon>Bacteroidales</taxon>
        <taxon>Bacteroidaceae</taxon>
        <taxon>Bacteroides</taxon>
    </lineage>
</organism>
<evidence type="ECO:0000256" key="1">
    <source>
        <dbReference type="SAM" id="SignalP"/>
    </source>
</evidence>
<name>A0AAW6HM71_BACOV</name>
<protein>
    <recommendedName>
        <fullName evidence="4">DUF4595 domain-containing protein</fullName>
    </recommendedName>
</protein>